<sequence>MFKLQNRFKIISICLFIFWGLFSILNLNNKQVIAAPNEEFFGNMRIVNVTVSNIDILKNHKTFKQYFDFAISEPCYNGTVATSAIMWTIKNPHHNLLGVYFDDGTRDDEDDKYTLEDLKKMGNGASNMYIFWQYEQK</sequence>
<dbReference type="InterPro" id="IPR021970">
    <property type="entry name" value="SVM_signal"/>
</dbReference>
<evidence type="ECO:0000313" key="2">
    <source>
        <dbReference type="EMBL" id="UQV27392.1"/>
    </source>
</evidence>
<protein>
    <submittedName>
        <fullName evidence="2">SVM family protein</fullName>
    </submittedName>
</protein>
<dbReference type="Proteomes" id="UP000769022">
    <property type="component" value="Chromosome"/>
</dbReference>
<dbReference type="KEGG" id="pphy:H7686_0001035"/>
<dbReference type="Pfam" id="PF12113">
    <property type="entry name" value="SVM_signal"/>
    <property type="match status" value="1"/>
</dbReference>
<name>A0AAX3B9M8_9MOLU</name>
<organism evidence="2 3">
    <name type="scientific">Candidatus Phytoplasma asiaticum</name>
    <dbReference type="NCBI Taxonomy" id="2763338"/>
    <lineage>
        <taxon>Bacteria</taxon>
        <taxon>Bacillati</taxon>
        <taxon>Mycoplasmatota</taxon>
        <taxon>Mollicutes</taxon>
        <taxon>Acholeplasmatales</taxon>
        <taxon>Acholeplasmataceae</taxon>
        <taxon>Candidatus Phytoplasma</taxon>
        <taxon>16SrII (Peanut WB group)</taxon>
    </lineage>
</organism>
<proteinExistence type="predicted"/>
<evidence type="ECO:0000313" key="3">
    <source>
        <dbReference type="Proteomes" id="UP000769022"/>
    </source>
</evidence>
<gene>
    <name evidence="2" type="ORF">H7686_0001035</name>
</gene>
<dbReference type="EMBL" id="CP097206">
    <property type="protein sequence ID" value="UQV27392.1"/>
    <property type="molecule type" value="Genomic_DNA"/>
</dbReference>
<evidence type="ECO:0000259" key="1">
    <source>
        <dbReference type="Pfam" id="PF12113"/>
    </source>
</evidence>
<dbReference type="RefSeq" id="WP_193621906.1">
    <property type="nucleotide sequence ID" value="NZ_JACRYS020000007.1"/>
</dbReference>
<feature type="domain" description="Sequence-variable mosaic (SVM) signal sequence" evidence="1">
    <location>
        <begin position="1"/>
        <end position="34"/>
    </location>
</feature>
<accession>A0AAX3B9M8</accession>
<keyword evidence="3" id="KW-1185">Reference proteome</keyword>
<reference evidence="2 3" key="1">
    <citation type="submission" date="2022-05" db="EMBL/GenBank/DDBJ databases">
        <title>'Parthenium hysterophorus' phyllody phytoplasma strain PR34.</title>
        <authorList>
            <person name="Kirdat K."/>
            <person name="Tiwarekar B."/>
            <person name="Yadav A."/>
        </authorList>
    </citation>
    <scope>NUCLEOTIDE SEQUENCE [LARGE SCALE GENOMIC DNA]</scope>
    <source>
        <strain evidence="2 3">PR34</strain>
    </source>
</reference>
<dbReference type="SMR" id="A0AAX3B9M8"/>
<dbReference type="AlphaFoldDB" id="A0AAX3B9M8"/>